<evidence type="ECO:0000256" key="7">
    <source>
        <dbReference type="ARBA" id="ARBA00023136"/>
    </source>
</evidence>
<gene>
    <name evidence="8" type="ORF">G3563_27015</name>
</gene>
<comment type="subcellular location">
    <subcellularLocation>
        <location evidence="1">Cell membrane</location>
        <topology evidence="1">Multi-pass membrane protein</topology>
    </subcellularLocation>
</comment>
<dbReference type="PRINTS" id="PR00120">
    <property type="entry name" value="HATPASE"/>
</dbReference>
<feature type="non-terminal residue" evidence="8">
    <location>
        <position position="1"/>
    </location>
</feature>
<evidence type="ECO:0000313" key="8">
    <source>
        <dbReference type="EMBL" id="NEU02730.1"/>
    </source>
</evidence>
<dbReference type="EMBL" id="JAAHTE010000233">
    <property type="protein sequence ID" value="NEU02730.1"/>
    <property type="molecule type" value="Genomic_DNA"/>
</dbReference>
<dbReference type="GO" id="GO:0005524">
    <property type="term" value="F:ATP binding"/>
    <property type="evidence" value="ECO:0007669"/>
    <property type="project" value="InterPro"/>
</dbReference>
<dbReference type="InterPro" id="IPR023298">
    <property type="entry name" value="ATPase_P-typ_TM_dom_sf"/>
</dbReference>
<dbReference type="InterPro" id="IPR001757">
    <property type="entry name" value="P_typ_ATPase"/>
</dbReference>
<dbReference type="PANTHER" id="PTHR43294">
    <property type="entry name" value="SODIUM/POTASSIUM-TRANSPORTING ATPASE SUBUNIT ALPHA"/>
    <property type="match status" value="1"/>
</dbReference>
<reference evidence="8" key="1">
    <citation type="submission" date="2020-02" db="EMBL/GenBank/DDBJ databases">
        <title>Investigating the Use of Bacteriophages as New Decolonization Strategy for Intestinal Carriage of CTX-M-15-producing ST131 Escherichia coli: an In Vitro Continuous Culture System Model.</title>
        <authorList>
            <person name="Bernasconi O.J."/>
            <person name="Campos-Madueno E.I."/>
            <person name="Dona V."/>
            <person name="Perreten V."/>
            <person name="Carattoli A."/>
            <person name="Endimiani A."/>
        </authorList>
    </citation>
    <scope>NUCLEOTIDE SEQUENCE</scope>
    <source>
        <strain evidence="8">4901.28</strain>
    </source>
</reference>
<keyword evidence="4" id="KW-0479">Metal-binding</keyword>
<dbReference type="SUPFAM" id="SSF56784">
    <property type="entry name" value="HAD-like"/>
    <property type="match status" value="1"/>
</dbReference>
<dbReference type="GO" id="GO:0005886">
    <property type="term" value="C:plasma membrane"/>
    <property type="evidence" value="ECO:0007669"/>
    <property type="project" value="UniProtKB-SubCell"/>
</dbReference>
<proteinExistence type="predicted"/>
<dbReference type="GO" id="GO:1990573">
    <property type="term" value="P:potassium ion import across plasma membrane"/>
    <property type="evidence" value="ECO:0007669"/>
    <property type="project" value="TreeGrafter"/>
</dbReference>
<sequence length="139" mass="14965">ICDKVGMKTDGVILGKDLINLNDEELREIVEKHNIFAKLSPDQKATIIGTLRANGHVVGYMGDGINDAPAMKTADVSISVDTAVDIAKESANIILLEKDLNVLATGVVEGRKTYANMNKYIKMTLSSNFGNIFSILIAA</sequence>
<dbReference type="InterPro" id="IPR023214">
    <property type="entry name" value="HAD_sf"/>
</dbReference>
<keyword evidence="3" id="KW-0812">Transmembrane</keyword>
<dbReference type="Gene3D" id="3.40.50.1000">
    <property type="entry name" value="HAD superfamily/HAD-like"/>
    <property type="match status" value="1"/>
</dbReference>
<comment type="caution">
    <text evidence="8">The sequence shown here is derived from an EMBL/GenBank/DDBJ whole genome shotgun (WGS) entry which is preliminary data.</text>
</comment>
<dbReference type="InterPro" id="IPR036412">
    <property type="entry name" value="HAD-like_sf"/>
</dbReference>
<evidence type="ECO:0000256" key="1">
    <source>
        <dbReference type="ARBA" id="ARBA00004651"/>
    </source>
</evidence>
<dbReference type="GO" id="GO:0006883">
    <property type="term" value="P:intracellular sodium ion homeostasis"/>
    <property type="evidence" value="ECO:0007669"/>
    <property type="project" value="TreeGrafter"/>
</dbReference>
<dbReference type="SUPFAM" id="SSF81665">
    <property type="entry name" value="Calcium ATPase, transmembrane domain M"/>
    <property type="match status" value="1"/>
</dbReference>
<keyword evidence="6" id="KW-1133">Transmembrane helix</keyword>
<dbReference type="NCBIfam" id="TIGR01494">
    <property type="entry name" value="ATPase_P-type"/>
    <property type="match status" value="1"/>
</dbReference>
<protein>
    <submittedName>
        <fullName evidence="8">HAD-IC family P-type ATPase</fullName>
    </submittedName>
</protein>
<dbReference type="Gene3D" id="1.20.1110.10">
    <property type="entry name" value="Calcium-transporting ATPase, transmembrane domain"/>
    <property type="match status" value="1"/>
</dbReference>
<dbReference type="GO" id="GO:1902600">
    <property type="term" value="P:proton transmembrane transport"/>
    <property type="evidence" value="ECO:0007669"/>
    <property type="project" value="TreeGrafter"/>
</dbReference>
<dbReference type="InterPro" id="IPR050510">
    <property type="entry name" value="Cation_transp_ATPase_P-type"/>
</dbReference>
<dbReference type="GO" id="GO:0016887">
    <property type="term" value="F:ATP hydrolysis activity"/>
    <property type="evidence" value="ECO:0007669"/>
    <property type="project" value="InterPro"/>
</dbReference>
<evidence type="ECO:0000256" key="6">
    <source>
        <dbReference type="ARBA" id="ARBA00022989"/>
    </source>
</evidence>
<dbReference type="GO" id="GO:0046872">
    <property type="term" value="F:metal ion binding"/>
    <property type="evidence" value="ECO:0007669"/>
    <property type="project" value="UniProtKB-KW"/>
</dbReference>
<dbReference type="GO" id="GO:0030007">
    <property type="term" value="P:intracellular potassium ion homeostasis"/>
    <property type="evidence" value="ECO:0007669"/>
    <property type="project" value="TreeGrafter"/>
</dbReference>
<dbReference type="GO" id="GO:0005391">
    <property type="term" value="F:P-type sodium:potassium-exchanging transporter activity"/>
    <property type="evidence" value="ECO:0007669"/>
    <property type="project" value="TreeGrafter"/>
</dbReference>
<accession>A0A6D1ADF9</accession>
<dbReference type="PANTHER" id="PTHR43294:SF21">
    <property type="entry name" value="CATION TRANSPORTING ATPASE"/>
    <property type="match status" value="1"/>
</dbReference>
<dbReference type="AlphaFoldDB" id="A0A6D1ADF9"/>
<dbReference type="GO" id="GO:0036376">
    <property type="term" value="P:sodium ion export across plasma membrane"/>
    <property type="evidence" value="ECO:0007669"/>
    <property type="project" value="TreeGrafter"/>
</dbReference>
<keyword evidence="7" id="KW-0472">Membrane</keyword>
<evidence type="ECO:0000256" key="4">
    <source>
        <dbReference type="ARBA" id="ARBA00022723"/>
    </source>
</evidence>
<keyword evidence="5" id="KW-0460">Magnesium</keyword>
<evidence type="ECO:0000256" key="2">
    <source>
        <dbReference type="ARBA" id="ARBA00022475"/>
    </source>
</evidence>
<name>A0A6D1ADF9_ECOLX</name>
<organism evidence="8">
    <name type="scientific">Escherichia coli</name>
    <dbReference type="NCBI Taxonomy" id="562"/>
    <lineage>
        <taxon>Bacteria</taxon>
        <taxon>Pseudomonadati</taxon>
        <taxon>Pseudomonadota</taxon>
        <taxon>Gammaproteobacteria</taxon>
        <taxon>Enterobacterales</taxon>
        <taxon>Enterobacteriaceae</taxon>
        <taxon>Escherichia</taxon>
    </lineage>
</organism>
<evidence type="ECO:0000256" key="5">
    <source>
        <dbReference type="ARBA" id="ARBA00022842"/>
    </source>
</evidence>
<keyword evidence="2" id="KW-1003">Cell membrane</keyword>
<feature type="non-terminal residue" evidence="8">
    <location>
        <position position="139"/>
    </location>
</feature>
<evidence type="ECO:0000256" key="3">
    <source>
        <dbReference type="ARBA" id="ARBA00022692"/>
    </source>
</evidence>